<dbReference type="SUPFAM" id="SSF53597">
    <property type="entry name" value="Dihydrofolate reductase-like"/>
    <property type="match status" value="1"/>
</dbReference>
<reference evidence="3" key="1">
    <citation type="submission" date="2016-04" db="EMBL/GenBank/DDBJ databases">
        <authorList>
            <person name="Strepis N."/>
        </authorList>
    </citation>
    <scope>NUCLEOTIDE SEQUENCE [LARGE SCALE GENOMIC DNA]</scope>
</reference>
<protein>
    <recommendedName>
        <fullName evidence="1">Bacterial bifunctional deaminase-reductase C-terminal domain-containing protein</fullName>
    </recommendedName>
</protein>
<dbReference type="STRING" id="43064.SAMN04488086_105102"/>
<dbReference type="InterPro" id="IPR002734">
    <property type="entry name" value="RibDG_C"/>
</dbReference>
<dbReference type="PANTHER" id="PTHR38011:SF11">
    <property type="entry name" value="2,5-DIAMINO-6-RIBOSYLAMINO-4(3H)-PYRIMIDINONE 5'-PHOSPHATE REDUCTASE"/>
    <property type="match status" value="1"/>
</dbReference>
<dbReference type="Pfam" id="PF01872">
    <property type="entry name" value="RibD_C"/>
    <property type="match status" value="1"/>
</dbReference>
<sequence>MEKRKVRVYIAASLDGYIAHSDGNIDWLESVARPDEDYGYAAFIETIDTVIMGRKTYEKVLSFGGEFPHAGRECYVLSRAERTPDGQIHFYSGPAEELLDQIRSKPGKDIFIDGGSEAIALFREKWLIDSYTISIIPMLLGEGIPLFKENDKEQPLKLVEATTFDSGLVQLTYEPING</sequence>
<evidence type="ECO:0000313" key="2">
    <source>
        <dbReference type="EMBL" id="SLM52381.1"/>
    </source>
</evidence>
<gene>
    <name evidence="2" type="ORF">TPAS_2075</name>
</gene>
<dbReference type="InterPro" id="IPR024072">
    <property type="entry name" value="DHFR-like_dom_sf"/>
</dbReference>
<dbReference type="OrthoDB" id="195113at2"/>
<dbReference type="EMBL" id="FWEY01000006">
    <property type="protein sequence ID" value="SLM52381.1"/>
    <property type="molecule type" value="Genomic_DNA"/>
</dbReference>
<organism evidence="2 3">
    <name type="scientific">Trichococcus pasteurii</name>
    <dbReference type="NCBI Taxonomy" id="43064"/>
    <lineage>
        <taxon>Bacteria</taxon>
        <taxon>Bacillati</taxon>
        <taxon>Bacillota</taxon>
        <taxon>Bacilli</taxon>
        <taxon>Lactobacillales</taxon>
        <taxon>Carnobacteriaceae</taxon>
        <taxon>Trichococcus</taxon>
    </lineage>
</organism>
<feature type="domain" description="Bacterial bifunctional deaminase-reductase C-terminal" evidence="1">
    <location>
        <begin position="4"/>
        <end position="169"/>
    </location>
</feature>
<dbReference type="PANTHER" id="PTHR38011">
    <property type="entry name" value="DIHYDROFOLATE REDUCTASE FAMILY PROTEIN (AFU_ORTHOLOGUE AFUA_8G06820)"/>
    <property type="match status" value="1"/>
</dbReference>
<name>A0A1W1IHJ4_9LACT</name>
<dbReference type="Gene3D" id="3.40.430.10">
    <property type="entry name" value="Dihydrofolate Reductase, subunit A"/>
    <property type="match status" value="1"/>
</dbReference>
<dbReference type="GO" id="GO:0009231">
    <property type="term" value="P:riboflavin biosynthetic process"/>
    <property type="evidence" value="ECO:0007669"/>
    <property type="project" value="InterPro"/>
</dbReference>
<dbReference type="InterPro" id="IPR050765">
    <property type="entry name" value="Riboflavin_Biosynth_HTPR"/>
</dbReference>
<evidence type="ECO:0000259" key="1">
    <source>
        <dbReference type="Pfam" id="PF01872"/>
    </source>
</evidence>
<dbReference type="Proteomes" id="UP000195985">
    <property type="component" value="Unassembled WGS sequence"/>
</dbReference>
<evidence type="ECO:0000313" key="3">
    <source>
        <dbReference type="Proteomes" id="UP000195985"/>
    </source>
</evidence>
<proteinExistence type="predicted"/>
<dbReference type="AlphaFoldDB" id="A0A1W1IHJ4"/>
<keyword evidence="3" id="KW-1185">Reference proteome</keyword>
<accession>A0A1W1IHJ4</accession>
<dbReference type="RefSeq" id="WP_086943148.1">
    <property type="nucleotide sequence ID" value="NZ_FONM01000005.1"/>
</dbReference>
<dbReference type="GO" id="GO:0008703">
    <property type="term" value="F:5-amino-6-(5-phosphoribosylamino)uracil reductase activity"/>
    <property type="evidence" value="ECO:0007669"/>
    <property type="project" value="InterPro"/>
</dbReference>